<dbReference type="GeneID" id="18247280"/>
<dbReference type="eggNOG" id="ENOG502RQ0U">
    <property type="taxonomic scope" value="Eukaryota"/>
</dbReference>
<evidence type="ECO:0000313" key="5">
    <source>
        <dbReference type="Proteomes" id="UP000000707"/>
    </source>
</evidence>
<dbReference type="CDD" id="cd00084">
    <property type="entry name" value="HMG-box_SF"/>
    <property type="match status" value="1"/>
</dbReference>
<dbReference type="EMBL" id="GL996521">
    <property type="protein sequence ID" value="EGV64100.1"/>
    <property type="molecule type" value="Genomic_DNA"/>
</dbReference>
<dbReference type="GO" id="GO:0005634">
    <property type="term" value="C:nucleus"/>
    <property type="evidence" value="ECO:0007669"/>
    <property type="project" value="UniProtKB-UniRule"/>
</dbReference>
<dbReference type="KEGG" id="cten:18247280"/>
<dbReference type="PROSITE" id="PS51257">
    <property type="entry name" value="PROKAR_LIPOPROTEIN"/>
    <property type="match status" value="1"/>
</dbReference>
<dbReference type="SUPFAM" id="SSF47095">
    <property type="entry name" value="HMG-box"/>
    <property type="match status" value="2"/>
</dbReference>
<keyword evidence="1" id="KW-0238">DNA-binding</keyword>
<dbReference type="STRING" id="590646.G3B378"/>
<evidence type="ECO:0000256" key="1">
    <source>
        <dbReference type="PROSITE-ProRule" id="PRU00267"/>
    </source>
</evidence>
<dbReference type="InterPro" id="IPR009071">
    <property type="entry name" value="HMG_box_dom"/>
</dbReference>
<dbReference type="OrthoDB" id="4026410at2759"/>
<dbReference type="GO" id="GO:0003677">
    <property type="term" value="F:DNA binding"/>
    <property type="evidence" value="ECO:0007669"/>
    <property type="project" value="UniProtKB-UniRule"/>
</dbReference>
<keyword evidence="1" id="KW-0539">Nucleus</keyword>
<reference evidence="4 5" key="1">
    <citation type="journal article" date="2011" name="Proc. Natl. Acad. Sci. U.S.A.">
        <title>Comparative genomics of xylose-fermenting fungi for enhanced biofuel production.</title>
        <authorList>
            <person name="Wohlbach D.J."/>
            <person name="Kuo A."/>
            <person name="Sato T.K."/>
            <person name="Potts K.M."/>
            <person name="Salamov A.A."/>
            <person name="LaButti K.M."/>
            <person name="Sun H."/>
            <person name="Clum A."/>
            <person name="Pangilinan J.L."/>
            <person name="Lindquist E.A."/>
            <person name="Lucas S."/>
            <person name="Lapidus A."/>
            <person name="Jin M."/>
            <person name="Gunawan C."/>
            <person name="Balan V."/>
            <person name="Dale B.E."/>
            <person name="Jeffries T.W."/>
            <person name="Zinkel R."/>
            <person name="Barry K.W."/>
            <person name="Grigoriev I.V."/>
            <person name="Gasch A.P."/>
        </authorList>
    </citation>
    <scope>NUCLEOTIDE SEQUENCE [LARGE SCALE GENOMIC DNA]</scope>
    <source>
        <strain evidence="5">ATCC 10573 / BCRC 21748 / CBS 615 / JCM 9827 / NBRC 10315 / NRRL Y-1498 / VKM Y-70</strain>
    </source>
</reference>
<evidence type="ECO:0000256" key="2">
    <source>
        <dbReference type="SAM" id="Coils"/>
    </source>
</evidence>
<feature type="domain" description="HMG box" evidence="3">
    <location>
        <begin position="166"/>
        <end position="228"/>
    </location>
</feature>
<keyword evidence="2" id="KW-0175">Coiled coil</keyword>
<dbReference type="PROSITE" id="PS50118">
    <property type="entry name" value="HMG_BOX_2"/>
    <property type="match status" value="1"/>
</dbReference>
<protein>
    <recommendedName>
        <fullName evidence="3">HMG box domain-containing protein</fullName>
    </recommendedName>
</protein>
<dbReference type="Proteomes" id="UP000000707">
    <property type="component" value="Unassembled WGS sequence"/>
</dbReference>
<name>G3B378_CANTC</name>
<feature type="DNA-binding region" description="HMG box" evidence="1">
    <location>
        <begin position="166"/>
        <end position="228"/>
    </location>
</feature>
<dbReference type="SMART" id="SM00398">
    <property type="entry name" value="HMG"/>
    <property type="match status" value="2"/>
</dbReference>
<dbReference type="InterPro" id="IPR036910">
    <property type="entry name" value="HMG_box_dom_sf"/>
</dbReference>
<organism evidence="5">
    <name type="scientific">Candida tenuis (strain ATCC 10573 / BCRC 21748 / CBS 615 / JCM 9827 / NBRC 10315 / NRRL Y-1498 / VKM Y-70)</name>
    <name type="common">Yeast</name>
    <name type="synonym">Yamadazyma tenuis</name>
    <dbReference type="NCBI Taxonomy" id="590646"/>
    <lineage>
        <taxon>Eukaryota</taxon>
        <taxon>Fungi</taxon>
        <taxon>Dikarya</taxon>
        <taxon>Ascomycota</taxon>
        <taxon>Saccharomycotina</taxon>
        <taxon>Pichiomycetes</taxon>
        <taxon>Debaryomycetaceae</taxon>
        <taxon>Yamadazyma</taxon>
    </lineage>
</organism>
<gene>
    <name evidence="4" type="ORF">CANTEDRAFT_114137</name>
</gene>
<dbReference type="AlphaFoldDB" id="G3B378"/>
<proteinExistence type="predicted"/>
<feature type="coiled-coil region" evidence="2">
    <location>
        <begin position="52"/>
        <end position="86"/>
    </location>
</feature>
<sequence length="245" mass="28409">MLSRFIVRSNAYVPLVAACRVQSRQFSWSMAMWAAAAKAKTKKSQTPEAIKLQLLKDTLKTEKSVYKKLQEKYSKAKAKETEKKKKVKAKESQQKEKAKNDVLLKKALKTPRKLSPFNIFVKERKAKDITEASKEWKELTDFEKDEFADKADAYNEDILAVFSPKPKAPVFGFAAYVKKNFIRDGRDNVEVLKELSSQWKQLSSSEKAPYTLDKTEWARYQEQLKDWKRYRIDVFNDKNGTSLSS</sequence>
<keyword evidence="5" id="KW-1185">Reference proteome</keyword>
<evidence type="ECO:0000259" key="3">
    <source>
        <dbReference type="PROSITE" id="PS50118"/>
    </source>
</evidence>
<dbReference type="Gene3D" id="1.10.30.10">
    <property type="entry name" value="High mobility group box domain"/>
    <property type="match status" value="1"/>
</dbReference>
<accession>G3B378</accession>
<dbReference type="HOGENOM" id="CLU_088293_0_0_1"/>
<evidence type="ECO:0000313" key="4">
    <source>
        <dbReference type="EMBL" id="EGV64100.1"/>
    </source>
</evidence>